<keyword evidence="8" id="KW-1185">Reference proteome</keyword>
<dbReference type="PANTHER" id="PTHR43880:SF12">
    <property type="entry name" value="ALCOHOL DEHYDROGENASE CLASS-3"/>
    <property type="match status" value="1"/>
</dbReference>
<evidence type="ECO:0000256" key="5">
    <source>
        <dbReference type="RuleBase" id="RU361277"/>
    </source>
</evidence>
<evidence type="ECO:0000256" key="3">
    <source>
        <dbReference type="ARBA" id="ARBA00023002"/>
    </source>
</evidence>
<evidence type="ECO:0000256" key="1">
    <source>
        <dbReference type="ARBA" id="ARBA00022723"/>
    </source>
</evidence>
<keyword evidence="3 7" id="KW-0560">Oxidoreductase</keyword>
<dbReference type="InterPro" id="IPR013154">
    <property type="entry name" value="ADH-like_N"/>
</dbReference>
<dbReference type="Proteomes" id="UP000741863">
    <property type="component" value="Unassembled WGS sequence"/>
</dbReference>
<comment type="cofactor">
    <cofactor evidence="5">
        <name>Zn(2+)</name>
        <dbReference type="ChEBI" id="CHEBI:29105"/>
    </cofactor>
</comment>
<accession>A0ABS2PHR3</accession>
<evidence type="ECO:0000313" key="8">
    <source>
        <dbReference type="Proteomes" id="UP000741863"/>
    </source>
</evidence>
<dbReference type="Pfam" id="PF08240">
    <property type="entry name" value="ADH_N"/>
    <property type="match status" value="1"/>
</dbReference>
<feature type="domain" description="Enoyl reductase (ER)" evidence="6">
    <location>
        <begin position="20"/>
        <end position="374"/>
    </location>
</feature>
<dbReference type="SUPFAM" id="SSF51735">
    <property type="entry name" value="NAD(P)-binding Rossmann-fold domains"/>
    <property type="match status" value="1"/>
</dbReference>
<dbReference type="PANTHER" id="PTHR43880">
    <property type="entry name" value="ALCOHOL DEHYDROGENASE"/>
    <property type="match status" value="1"/>
</dbReference>
<reference evidence="7 8" key="1">
    <citation type="submission" date="2021-01" db="EMBL/GenBank/DDBJ databases">
        <title>Genomic Encyclopedia of Type Strains, Phase IV (KMG-IV): sequencing the most valuable type-strain genomes for metagenomic binning, comparative biology and taxonomic classification.</title>
        <authorList>
            <person name="Goeker M."/>
        </authorList>
    </citation>
    <scope>NUCLEOTIDE SEQUENCE [LARGE SCALE GENOMIC DNA]</scope>
    <source>
        <strain evidence="7 8">DSM 25540</strain>
    </source>
</reference>
<proteinExistence type="inferred from homology"/>
<evidence type="ECO:0000313" key="7">
    <source>
        <dbReference type="EMBL" id="MBM7634363.1"/>
    </source>
</evidence>
<dbReference type="GO" id="GO:0004022">
    <property type="term" value="F:alcohol dehydrogenase (NAD+) activity"/>
    <property type="evidence" value="ECO:0007669"/>
    <property type="project" value="UniProtKB-EC"/>
</dbReference>
<dbReference type="SUPFAM" id="SSF50129">
    <property type="entry name" value="GroES-like"/>
    <property type="match status" value="2"/>
</dbReference>
<keyword evidence="1 5" id="KW-0479">Metal-binding</keyword>
<gene>
    <name evidence="7" type="ORF">JOD17_003465</name>
</gene>
<evidence type="ECO:0000256" key="4">
    <source>
        <dbReference type="ARBA" id="ARBA00023027"/>
    </source>
</evidence>
<dbReference type="InterPro" id="IPR013149">
    <property type="entry name" value="ADH-like_C"/>
</dbReference>
<evidence type="ECO:0000259" key="6">
    <source>
        <dbReference type="SMART" id="SM00829"/>
    </source>
</evidence>
<protein>
    <submittedName>
        <fullName evidence="7">Alcohol dehydrogenase</fullName>
        <ecNumber evidence="7">1.1.1.1</ecNumber>
    </submittedName>
</protein>
<organism evidence="7 8">
    <name type="scientific">Geomicrobium sediminis</name>
    <dbReference type="NCBI Taxonomy" id="1347788"/>
    <lineage>
        <taxon>Bacteria</taxon>
        <taxon>Bacillati</taxon>
        <taxon>Bacillota</taxon>
        <taxon>Bacilli</taxon>
        <taxon>Bacillales</taxon>
        <taxon>Geomicrobium</taxon>
    </lineage>
</organism>
<dbReference type="InterPro" id="IPR036291">
    <property type="entry name" value="NAD(P)-bd_dom_sf"/>
</dbReference>
<dbReference type="PROSITE" id="PS00059">
    <property type="entry name" value="ADH_ZINC"/>
    <property type="match status" value="1"/>
</dbReference>
<dbReference type="CDD" id="cd08281">
    <property type="entry name" value="liver_ADH_like1"/>
    <property type="match status" value="1"/>
</dbReference>
<comment type="caution">
    <text evidence="7">The sequence shown here is derived from an EMBL/GenBank/DDBJ whole genome shotgun (WGS) entry which is preliminary data.</text>
</comment>
<dbReference type="Gene3D" id="3.90.180.10">
    <property type="entry name" value="Medium-chain alcohol dehydrogenases, catalytic domain"/>
    <property type="match status" value="1"/>
</dbReference>
<dbReference type="InterPro" id="IPR020843">
    <property type="entry name" value="ER"/>
</dbReference>
<dbReference type="EMBL" id="JAFBEC010000011">
    <property type="protein sequence ID" value="MBM7634363.1"/>
    <property type="molecule type" value="Genomic_DNA"/>
</dbReference>
<sequence>MIKTKAAVLYESGLSMPYAKSKPLKIEEVNLRDPESDELLIKVRAVGLCHSDLSVINGNRPRQTPMVLGHEVSGVVKAIGDHVTDFEVGDHIVTSFIPNCGQCLPCKEGRPALCEPGAEANNAGTMLSGGLRIEHADGSDVYTHIGISGFSEYSIISTKSAVKIDRDVPFHHAALFGCAVITGLGAVINTAEMKPGTDVAVVGLGGIGMNALLGAQLAGAREIIAVDVNESKLEHAKELGATAVFNASEEGVVERIREYTNGGVHYAFETAGVVPAMKTAYTITRRGGMTVTSGLPDPKEEFSFPQVGLTAEERTIKGSYLGSCVPMRDVPRYISLFKQGKLPIDQLIGERITLEEINEGFDRLHEGKSQRIMVEFPE</sequence>
<dbReference type="Pfam" id="PF00107">
    <property type="entry name" value="ADH_zinc_N"/>
    <property type="match status" value="1"/>
</dbReference>
<dbReference type="SMART" id="SM00829">
    <property type="entry name" value="PKS_ER"/>
    <property type="match status" value="1"/>
</dbReference>
<dbReference type="InterPro" id="IPR002328">
    <property type="entry name" value="ADH_Zn_CS"/>
</dbReference>
<name>A0ABS2PHR3_9BACL</name>
<keyword evidence="2 5" id="KW-0862">Zinc</keyword>
<dbReference type="EC" id="1.1.1.1" evidence="7"/>
<dbReference type="InterPro" id="IPR011032">
    <property type="entry name" value="GroES-like_sf"/>
</dbReference>
<evidence type="ECO:0000256" key="2">
    <source>
        <dbReference type="ARBA" id="ARBA00022833"/>
    </source>
</evidence>
<dbReference type="Gene3D" id="3.40.50.720">
    <property type="entry name" value="NAD(P)-binding Rossmann-like Domain"/>
    <property type="match status" value="1"/>
</dbReference>
<keyword evidence="4" id="KW-0520">NAD</keyword>
<comment type="similarity">
    <text evidence="5">Belongs to the zinc-containing alcohol dehydrogenase family.</text>
</comment>